<dbReference type="AlphaFoldDB" id="A5AR59"/>
<name>A5AR59_VITVI</name>
<feature type="chain" id="PRO_5002679410" evidence="1">
    <location>
        <begin position="18"/>
        <end position="113"/>
    </location>
</feature>
<sequence length="113" mass="11831">MTHALTISGALLPTVDGAPIPTPAGAVVLAGSTVIGEALGRTRQLLLVIGTFFLTHPRRPYGSSLGVPTRRSAFEAGWNVDAEDRVGVVDVVTSSECVVSGYLSIARILEPWC</sequence>
<gene>
    <name evidence="2" type="ORF">VITISV_023264</name>
</gene>
<organism evidence="2">
    <name type="scientific">Vitis vinifera</name>
    <name type="common">Grape</name>
    <dbReference type="NCBI Taxonomy" id="29760"/>
    <lineage>
        <taxon>Eukaryota</taxon>
        <taxon>Viridiplantae</taxon>
        <taxon>Streptophyta</taxon>
        <taxon>Embryophyta</taxon>
        <taxon>Tracheophyta</taxon>
        <taxon>Spermatophyta</taxon>
        <taxon>Magnoliopsida</taxon>
        <taxon>eudicotyledons</taxon>
        <taxon>Gunneridae</taxon>
        <taxon>Pentapetalae</taxon>
        <taxon>rosids</taxon>
        <taxon>Vitales</taxon>
        <taxon>Vitaceae</taxon>
        <taxon>Viteae</taxon>
        <taxon>Vitis</taxon>
    </lineage>
</organism>
<keyword evidence="1" id="KW-0732">Signal</keyword>
<dbReference type="EMBL" id="AM432738">
    <property type="protein sequence ID" value="CAN64815.1"/>
    <property type="molecule type" value="Genomic_DNA"/>
</dbReference>
<accession>A5AR59</accession>
<proteinExistence type="predicted"/>
<protein>
    <submittedName>
        <fullName evidence="2">Uncharacterized protein</fullName>
    </submittedName>
</protein>
<feature type="signal peptide" evidence="1">
    <location>
        <begin position="1"/>
        <end position="17"/>
    </location>
</feature>
<evidence type="ECO:0000256" key="1">
    <source>
        <dbReference type="SAM" id="SignalP"/>
    </source>
</evidence>
<reference evidence="2" key="1">
    <citation type="journal article" date="2007" name="PLoS ONE">
        <title>The first genome sequence of an elite grapevine cultivar (Pinot noir Vitis vinifera L.): coping with a highly heterozygous genome.</title>
        <authorList>
            <person name="Velasco R."/>
            <person name="Zharkikh A."/>
            <person name="Troggio M."/>
            <person name="Cartwright D.A."/>
            <person name="Cestaro A."/>
            <person name="Pruss D."/>
            <person name="Pindo M."/>
            <person name="FitzGerald L.M."/>
            <person name="Vezzulli S."/>
            <person name="Reid J."/>
            <person name="Malacarne G."/>
            <person name="Iliev D."/>
            <person name="Coppola G."/>
            <person name="Wardell B."/>
            <person name="Micheletti D."/>
            <person name="Macalma T."/>
            <person name="Facci M."/>
            <person name="Mitchell J.T."/>
            <person name="Perazzolli M."/>
            <person name="Eldredge G."/>
            <person name="Gatto P."/>
            <person name="Oyzerski R."/>
            <person name="Moretto M."/>
            <person name="Gutin N."/>
            <person name="Stefanini M."/>
            <person name="Chen Y."/>
            <person name="Segala C."/>
            <person name="Davenport C."/>
            <person name="Dematte L."/>
            <person name="Mraz A."/>
            <person name="Battilana J."/>
            <person name="Stormo K."/>
            <person name="Costa F."/>
            <person name="Tao Q."/>
            <person name="Si-Ammour A."/>
            <person name="Harkins T."/>
            <person name="Lackey A."/>
            <person name="Perbost C."/>
            <person name="Taillon B."/>
            <person name="Stella A."/>
            <person name="Solovyev V."/>
            <person name="Fawcett J.A."/>
            <person name="Sterck L."/>
            <person name="Vandepoele K."/>
            <person name="Grando S.M."/>
            <person name="Toppo S."/>
            <person name="Moser C."/>
            <person name="Lanchbury J."/>
            <person name="Bogden R."/>
            <person name="Skolnick M."/>
            <person name="Sgaramella V."/>
            <person name="Bhatnagar S.K."/>
            <person name="Fontana P."/>
            <person name="Gutin A."/>
            <person name="Van de Peer Y."/>
            <person name="Salamini F."/>
            <person name="Viola R."/>
        </authorList>
    </citation>
    <scope>NUCLEOTIDE SEQUENCE</scope>
</reference>
<evidence type="ECO:0000313" key="2">
    <source>
        <dbReference type="EMBL" id="CAN64815.1"/>
    </source>
</evidence>